<evidence type="ECO:0000313" key="2">
    <source>
        <dbReference type="Proteomes" id="UP000886808"/>
    </source>
</evidence>
<comment type="caution">
    <text evidence="1">The sequence shown here is derived from an EMBL/GenBank/DDBJ whole genome shotgun (WGS) entry which is preliminary data.</text>
</comment>
<protein>
    <submittedName>
        <fullName evidence="1">Uncharacterized protein</fullName>
    </submittedName>
</protein>
<dbReference type="EMBL" id="DXIE01000004">
    <property type="protein sequence ID" value="HIV61331.1"/>
    <property type="molecule type" value="Genomic_DNA"/>
</dbReference>
<reference evidence="1" key="2">
    <citation type="submission" date="2021-04" db="EMBL/GenBank/DDBJ databases">
        <authorList>
            <person name="Gilroy R."/>
        </authorList>
    </citation>
    <scope>NUCLEOTIDE SEQUENCE</scope>
    <source>
        <strain evidence="1">CHK193-4272</strain>
    </source>
</reference>
<gene>
    <name evidence="1" type="ORF">H9746_00530</name>
</gene>
<dbReference type="AlphaFoldDB" id="A0A9D1PHR6"/>
<accession>A0A9D1PHR6</accession>
<evidence type="ECO:0000313" key="1">
    <source>
        <dbReference type="EMBL" id="HIV61331.1"/>
    </source>
</evidence>
<name>A0A9D1PHR6_9FIRM</name>
<organism evidence="1 2">
    <name type="scientific">Candidatus Butyricicoccus avistercoris</name>
    <dbReference type="NCBI Taxonomy" id="2838518"/>
    <lineage>
        <taxon>Bacteria</taxon>
        <taxon>Bacillati</taxon>
        <taxon>Bacillota</taxon>
        <taxon>Clostridia</taxon>
        <taxon>Eubacteriales</taxon>
        <taxon>Butyricicoccaceae</taxon>
        <taxon>Butyricicoccus</taxon>
    </lineage>
</organism>
<reference evidence="1" key="1">
    <citation type="journal article" date="2021" name="PeerJ">
        <title>Extensive microbial diversity within the chicken gut microbiome revealed by metagenomics and culture.</title>
        <authorList>
            <person name="Gilroy R."/>
            <person name="Ravi A."/>
            <person name="Getino M."/>
            <person name="Pursley I."/>
            <person name="Horton D.L."/>
            <person name="Alikhan N.F."/>
            <person name="Baker D."/>
            <person name="Gharbi K."/>
            <person name="Hall N."/>
            <person name="Watson M."/>
            <person name="Adriaenssens E.M."/>
            <person name="Foster-Nyarko E."/>
            <person name="Jarju S."/>
            <person name="Secka A."/>
            <person name="Antonio M."/>
            <person name="Oren A."/>
            <person name="Chaudhuri R.R."/>
            <person name="La Ragione R."/>
            <person name="Hildebrand F."/>
            <person name="Pallen M.J."/>
        </authorList>
    </citation>
    <scope>NUCLEOTIDE SEQUENCE</scope>
    <source>
        <strain evidence="1">CHK193-4272</strain>
    </source>
</reference>
<sequence>MSVRSLGYDSENLDTIICYFMKTILELEKNGVLNLPLENTLVEPYKTFLDTAMEIFMRSPSPELAHLILDAEYDCILSNGHFSTETILGLKLIKEFTFHIHYDADYYEYFLATENMWGLDAIEFAHLNFYPYLSEDIKSKHHII</sequence>
<dbReference type="Proteomes" id="UP000886808">
    <property type="component" value="Unassembled WGS sequence"/>
</dbReference>
<proteinExistence type="predicted"/>